<dbReference type="PANTHER" id="PTHR13715:SF99">
    <property type="entry name" value="INOSITOL 1,4,5-TRISPHOSPHATE RECEPTOR-LIKE PROTEIN A"/>
    <property type="match status" value="1"/>
</dbReference>
<feature type="transmembrane region" description="Helical" evidence="16">
    <location>
        <begin position="2396"/>
        <end position="2423"/>
    </location>
</feature>
<dbReference type="SUPFAM" id="SSF100909">
    <property type="entry name" value="IP3 receptor type 1 binding core, domain 2"/>
    <property type="match status" value="1"/>
</dbReference>
<dbReference type="RefSeq" id="XP_055890995.1">
    <property type="nucleotide sequence ID" value="XM_056035020.1"/>
</dbReference>
<keyword evidence="8 16" id="KW-0256">Endoplasmic reticulum</keyword>
<dbReference type="OMA" id="GKCKQMH"/>
<evidence type="ECO:0000256" key="15">
    <source>
        <dbReference type="ARBA" id="ARBA00023303"/>
    </source>
</evidence>
<accession>A0A9W3AUN8</accession>
<feature type="transmembrane region" description="Helical" evidence="16">
    <location>
        <begin position="2444"/>
        <end position="2466"/>
    </location>
</feature>
<evidence type="ECO:0000256" key="16">
    <source>
        <dbReference type="RuleBase" id="RU368044"/>
    </source>
</evidence>
<keyword evidence="11 16" id="KW-0406">Ion transport</keyword>
<reference evidence="20" key="1">
    <citation type="submission" date="2025-08" db="UniProtKB">
        <authorList>
            <consortium name="RefSeq"/>
        </authorList>
    </citation>
    <scope>IDENTIFICATION</scope>
</reference>
<sequence>MIRTRDANDEQVRRGTDAMGEYLCIGDYLCLYCEETEGFVYSYQSSSTNSGLHVYCHQDRNRPTNIPNAQAVIFQICIQNRYKLNKKYRKCLSLQQKESTETSKAMLTQAKLSAEAEKKDNLAEQTRQHGKRVRYGEIVQLKHVFTGKFVHMSTTHTSKNDKNNMKISLIEFNAKNAQFRILPRYKVKSEGEVVQLYDQIVFESVKSPGHYFHASEAYQIDHFSHGSELNLGVERSSFTLIGSYRDHPEESRFVRGGCVVRLFHKELEAYLVAEGLFDEAVIEDVHFRIRAIDQHRPKSLSPSTSGITYWQLEAEHSILDGDVLRWEQQIRLRHMLTRQYLSVDTNGDVLLTPDPTDPRTVFRLHSVLKERDEIQLESYARIEHMLTNRWLHALKDEDYEKRQYNEHDTERTMQGLRWDGASLRKVSASMESMYDDAYTIQQVKECDVLSFNYVAGMLPFLFNLIQDQLSNAPLTARRTHEMIMTLHEIKEFIMPEGLPDKNRQKLLRNLRVIDLLVRLLQCPLREEDEQIQMIRIFKEAYDVLHAYMLGKSRKNALYIAKYIDFFQTQFTQKGGIGLNVAQMIVELIRNKRKIVDRITQAHIDTFIQLLRNNPSYHFLDLLQVLCVCDEVAIPNNQSYIVQQWLRTYKDSVYLLDRGQNINKSPNIVYISVDGRATWVALHQFVDEMAADYDSEKNQFFIHQLDLMKAFCFGRNDFSIHTITREFGYITWEDAFLCIQSELLPDSIRAKFTELVIGLFVDVGNNYSVLDNPNICFVYDYVGSKDADTDQSQYPIPSSPSSHLYVNNVDAANKSGFNSILKESEEDTIVWNEVIDMPIERRKEPSYEVVKDLVTIFPVLRDWLAEFLSKNCTMTLNMVGRNLLIKQVLRLLQYLVKFGYYMDVEDIRKLLPPLLSLLDGRHDVPFPKDKEKGFSKEAQKAVQAYRTVGRFEMSSETEALVNAKYQAMKALDLLLTFQRNLRLKVFVTMFKQTEQGAAKKKVQAHLEPLLYETFNPVDTKKKALKQQKEVQKELREMFSLSSILDIDSTTLILLDLSQYKYEQIIVKSLDLLNKLYSSQMDMFALAKRAQILYTRDSARVHREVQRSLPTLRRLARSKLNDQQVSLINEVLDELCEFCYLPKTPQEPHPMNQNIMISHGVLNIVLDILSQEIDSRLLREQYQGMESVFKKTLHLLCLLIRENHEVQEEMFYHLDRLLDVSIVRSHLALALKEVFTDNQSVCLKVQPRQIQRMVMLAAECQHNAPEFLELLKSLVKVEGLDLTIKRNQALVMKYIMQTFKKSAYVLDQPQEVRDKILTNQTEPGHLTYFINLVELLATCAEGENKFIESLCQTILPSHDILWVLNNSAVDSNLKRPFIKFLMWVYMKASNGLVESGASDLQHDKLMWDFINTAVCDMTQVSEFLVQYADKISQLLKSPPKPSQVAENHETKSVMHSKLFFILDGVLPFLHLFYTVLYNSESIDHHIYAEEVKTTDNVANALRGLFSHLGSYLTSPTHLKNALTCLTTVLSLTPSHKAQLLDVMTKLTSGMTLSDTTAAVKKGNMEYYASELGLNAKFHCFTSNCTKIHTGHNTVQAQLKIKSKREYIVAGSNEELPLGEEFQKLIRCFIDPNEKKLVKKYSRAQILLEQMAISAVQSKQPRPDQPTSEQLDVRCLQILRALIHNEERKLPEDWASRTSESKIKKQINRIKEVQNAINSHNVINKVLPHLSRRNDNIVREVLAFICIMLFNANRDVQKSMLDYFLSTREEVFFMAVRDRMQVSTNAIKEKRSLLAQHEARKKETLRSYSFSRTSMTIEKKALQEIQLFEQRMKTERLAGWRALARANNKQPLQKRRFSFRRQSKAVKPRKGKSLDAAGIKKSSNGIPNDSEALISDAKEIEMKELMMNPEDLQHMSVSLTEALDEGVKDMLEYKDDGYIELVLKLLARICDGQHTGLQNYLREQPDNVKSFSIVAETAQFLNVVYTTINSTTIDLVIQLFSTLNEFCAGNQENRVVVYDMKAIDYINFILRAGEIEDSTIEKVIELQQTIGSLIISLTEENGPEASQVAKEVKDALDKEAVFRCMTSCYEWCLTEKRENTPTLGLSGGYLQSAKSLAAFGGSLIQGVVKGKRKSALRESVADVGFIFYLILARMIDIDPALLDTVKVTAENMKAFEYYKKNCCSIELVKDDILQKVNFRVKNKSVMREEVKEKLKWNVDRTSPSNKIRDLMGWTRDIMRDISYQRKILDHPISKFFTKGWLLWNYGTIVLSLAINIIMLVTWKAKVAFNDCDPPVATSKENTSITCPSLFDPIPNIEKLTNDEYKITLWVLGGVHNLFSLFVLISYFLSYHPRFPKASEIKTWFLGLCGKSDNNSEQEEVREVEPPSKLTTQFFSFTTFYYLLFLATSILGSLYHGYFFSFHLLNIVNNNQLLGGVIKAVTQNGMSLLWVAILGLIVIYIYALIGFALLRVYFDNEKTLFCSTLWQCTVTVIRFGLIGDMFEEIRDNPAGSSFSSFWPMVLYHVSFFIFITTIGLNIIFGIIVDTFSELRDLKWRAESDMKDTCFICSRNSYDFEHHGKGFDHHVALEHNMWSYVYFIIHLDDIKASDYTALELHVAKLMEKENYEFIPLNRALCLSFVDIDSTESKIDDLLLQVTNIAKKQKEEEAEKKRKIERLKQRRWQEKHRELIFGSEMGTAIGATSRSQSQDQLLDLRDGRPRFHAFGQPSLDSTKGAGQSPFSAGLTSAQMSTRILRDTDSEAETGSLSSYHLHGSFDLLDEDPPPSFPVYPEPAAQPPPDDQFTQFPPPPSLPSTSSPRVMFHPSVPPSPRRDDDDDTKPGSSQIVERF</sequence>
<dbReference type="SUPFAM" id="SSF48371">
    <property type="entry name" value="ARM repeat"/>
    <property type="match status" value="1"/>
</dbReference>
<evidence type="ECO:0000256" key="6">
    <source>
        <dbReference type="ARBA" id="ARBA00022692"/>
    </source>
</evidence>
<feature type="domain" description="MIR" evidence="18">
    <location>
        <begin position="130"/>
        <end position="184"/>
    </location>
</feature>
<dbReference type="GO" id="GO:0070679">
    <property type="term" value="F:inositol 1,4,5 trisphosphate binding"/>
    <property type="evidence" value="ECO:0007669"/>
    <property type="project" value="UniProtKB-UniRule"/>
</dbReference>
<evidence type="ECO:0000256" key="13">
    <source>
        <dbReference type="ARBA" id="ARBA00023170"/>
    </source>
</evidence>
<name>A0A9W3AUN8_BIOGL</name>
<dbReference type="GO" id="GO:0005220">
    <property type="term" value="F:inositol 1,4,5-trisphosphate-gated calcium channel activity"/>
    <property type="evidence" value="ECO:0007669"/>
    <property type="project" value="UniProtKB-UniRule"/>
</dbReference>
<keyword evidence="12 16" id="KW-0472">Membrane</keyword>
<keyword evidence="7" id="KW-0677">Repeat</keyword>
<feature type="compositionally biased region" description="Pro residues" evidence="17">
    <location>
        <begin position="2779"/>
        <end position="2807"/>
    </location>
</feature>
<dbReference type="InterPro" id="IPR000493">
    <property type="entry name" value="InsP3_rcpt"/>
</dbReference>
<dbReference type="CDD" id="cd23280">
    <property type="entry name" value="beta-trefoil_MIR_itr-1-like"/>
    <property type="match status" value="1"/>
</dbReference>
<comment type="similarity">
    <text evidence="2 16">Belongs to the InsP3 receptor family.</text>
</comment>
<dbReference type="InterPro" id="IPR016093">
    <property type="entry name" value="MIR_motif"/>
</dbReference>
<dbReference type="InterPro" id="IPR014821">
    <property type="entry name" value="Ins145_P3_rcpt"/>
</dbReference>
<keyword evidence="4 16" id="KW-0109">Calcium transport</keyword>
<feature type="region of interest" description="Disordered" evidence="17">
    <location>
        <begin position="1858"/>
        <end position="1879"/>
    </location>
</feature>
<keyword evidence="19" id="KW-1185">Reference proteome</keyword>
<keyword evidence="3 16" id="KW-0813">Transport</keyword>
<comment type="domain">
    <text evidence="16">The receptor contains a calcium channel in its C-terminal extremity. Its large N-terminal cytoplasmic region has the ligand-binding site in the N-terminus and modulatory sites in the middle portion immediately upstream of the channel region.</text>
</comment>
<dbReference type="Pfam" id="PF02815">
    <property type="entry name" value="MIR"/>
    <property type="match status" value="1"/>
</dbReference>
<feature type="region of interest" description="Disordered" evidence="17">
    <location>
        <begin position="2715"/>
        <end position="2738"/>
    </location>
</feature>
<evidence type="ECO:0000256" key="17">
    <source>
        <dbReference type="SAM" id="MobiDB-lite"/>
    </source>
</evidence>
<keyword evidence="5 16" id="KW-0107">Calcium channel</keyword>
<dbReference type="InterPro" id="IPR000699">
    <property type="entry name" value="RIH_dom"/>
</dbReference>
<dbReference type="PRINTS" id="PR00779">
    <property type="entry name" value="INSP3RECEPTR"/>
</dbReference>
<evidence type="ECO:0000256" key="4">
    <source>
        <dbReference type="ARBA" id="ARBA00022568"/>
    </source>
</evidence>
<dbReference type="InterPro" id="IPR016024">
    <property type="entry name" value="ARM-type_fold"/>
</dbReference>
<keyword evidence="15 16" id="KW-0407">Ion channel</keyword>
<dbReference type="Gene3D" id="2.80.10.50">
    <property type="match status" value="2"/>
</dbReference>
<comment type="subcellular location">
    <subcellularLocation>
        <location evidence="1 16">Endoplasmic reticulum membrane</location>
        <topology evidence="1 16">Multi-pass membrane protein</topology>
    </subcellularLocation>
</comment>
<evidence type="ECO:0000313" key="19">
    <source>
        <dbReference type="Proteomes" id="UP001165740"/>
    </source>
</evidence>
<dbReference type="Proteomes" id="UP001165740">
    <property type="component" value="Chromosome 7"/>
</dbReference>
<dbReference type="GO" id="GO:0005789">
    <property type="term" value="C:endoplasmic reticulum membrane"/>
    <property type="evidence" value="ECO:0007669"/>
    <property type="project" value="UniProtKB-SubCell"/>
</dbReference>
<dbReference type="Pfam" id="PF00520">
    <property type="entry name" value="Ion_trans"/>
    <property type="match status" value="1"/>
</dbReference>
<feature type="compositionally biased region" description="Polar residues" evidence="17">
    <location>
        <begin position="2724"/>
        <end position="2738"/>
    </location>
</feature>
<evidence type="ECO:0000256" key="14">
    <source>
        <dbReference type="ARBA" id="ARBA00023286"/>
    </source>
</evidence>
<dbReference type="InterPro" id="IPR015925">
    <property type="entry name" value="Ryanodine_IP3_receptor"/>
</dbReference>
<evidence type="ECO:0000256" key="12">
    <source>
        <dbReference type="ARBA" id="ARBA00023136"/>
    </source>
</evidence>
<proteinExistence type="inferred from homology"/>
<evidence type="ECO:0000256" key="11">
    <source>
        <dbReference type="ARBA" id="ARBA00023065"/>
    </source>
</evidence>
<dbReference type="Pfam" id="PF08709">
    <property type="entry name" value="Ins145_P3_rec"/>
    <property type="match status" value="1"/>
</dbReference>
<dbReference type="OrthoDB" id="300855at2759"/>
<dbReference type="SUPFAM" id="SSF82109">
    <property type="entry name" value="MIR domain"/>
    <property type="match status" value="2"/>
</dbReference>
<dbReference type="Pfam" id="PF08454">
    <property type="entry name" value="RIH_assoc"/>
    <property type="match status" value="1"/>
</dbReference>
<feature type="transmembrane region" description="Helical" evidence="16">
    <location>
        <begin position="2323"/>
        <end position="2345"/>
    </location>
</feature>
<dbReference type="InterPro" id="IPR005821">
    <property type="entry name" value="Ion_trans_dom"/>
</dbReference>
<dbReference type="GO" id="GO:0051209">
    <property type="term" value="P:release of sequestered calcium ion into cytosol"/>
    <property type="evidence" value="ECO:0007669"/>
    <property type="project" value="UniProtKB-UniRule"/>
</dbReference>
<evidence type="ECO:0000256" key="10">
    <source>
        <dbReference type="ARBA" id="ARBA00022989"/>
    </source>
</evidence>
<dbReference type="GeneID" id="106068995"/>
<keyword evidence="9 16" id="KW-0106">Calcium</keyword>
<dbReference type="Pfam" id="PF01365">
    <property type="entry name" value="RYDR_ITPR"/>
    <property type="match status" value="2"/>
</dbReference>
<protein>
    <recommendedName>
        <fullName evidence="16">Inositol 1,4,5-trisphosphate receptor</fullName>
    </recommendedName>
</protein>
<dbReference type="PANTHER" id="PTHR13715">
    <property type="entry name" value="RYANODINE RECEPTOR AND IP3 RECEPTOR"/>
    <property type="match status" value="1"/>
</dbReference>
<evidence type="ECO:0000256" key="1">
    <source>
        <dbReference type="ARBA" id="ARBA00004477"/>
    </source>
</evidence>
<keyword evidence="13 16" id="KW-0675">Receptor</keyword>
<evidence type="ECO:0000256" key="3">
    <source>
        <dbReference type="ARBA" id="ARBA00022448"/>
    </source>
</evidence>
<keyword evidence="14 16" id="KW-1071">Ligand-gated ion channel</keyword>
<dbReference type="InterPro" id="IPR035910">
    <property type="entry name" value="RyR/IP3R_RIH_dom_sf"/>
</dbReference>
<dbReference type="Gene3D" id="1.25.10.30">
    <property type="entry name" value="IP3 receptor type 1 binding core, RIH domain"/>
    <property type="match status" value="1"/>
</dbReference>
<comment type="subunit">
    <text evidence="16">Homotetramer.</text>
</comment>
<dbReference type="PROSITE" id="PS50919">
    <property type="entry name" value="MIR"/>
    <property type="match status" value="1"/>
</dbReference>
<keyword evidence="10 16" id="KW-1133">Transmembrane helix</keyword>
<evidence type="ECO:0000256" key="5">
    <source>
        <dbReference type="ARBA" id="ARBA00022673"/>
    </source>
</evidence>
<feature type="transmembrane region" description="Helical" evidence="16">
    <location>
        <begin position="2517"/>
        <end position="2540"/>
    </location>
</feature>
<feature type="region of interest" description="Disordered" evidence="17">
    <location>
        <begin position="2769"/>
        <end position="2844"/>
    </location>
</feature>
<dbReference type="InterPro" id="IPR036300">
    <property type="entry name" value="MIR_dom_sf"/>
</dbReference>
<evidence type="ECO:0000256" key="9">
    <source>
        <dbReference type="ARBA" id="ARBA00022837"/>
    </source>
</evidence>
<dbReference type="Gene3D" id="1.10.287.70">
    <property type="match status" value="1"/>
</dbReference>
<organism evidence="19 20">
    <name type="scientific">Biomphalaria glabrata</name>
    <name type="common">Bloodfluke planorb</name>
    <name type="synonym">Freshwater snail</name>
    <dbReference type="NCBI Taxonomy" id="6526"/>
    <lineage>
        <taxon>Eukaryota</taxon>
        <taxon>Metazoa</taxon>
        <taxon>Spiralia</taxon>
        <taxon>Lophotrochozoa</taxon>
        <taxon>Mollusca</taxon>
        <taxon>Gastropoda</taxon>
        <taxon>Heterobranchia</taxon>
        <taxon>Euthyneura</taxon>
        <taxon>Panpulmonata</taxon>
        <taxon>Hygrophila</taxon>
        <taxon>Lymnaeoidea</taxon>
        <taxon>Planorbidae</taxon>
        <taxon>Biomphalaria</taxon>
    </lineage>
</organism>
<evidence type="ECO:0000259" key="18">
    <source>
        <dbReference type="PROSITE" id="PS50919"/>
    </source>
</evidence>
<comment type="function">
    <text evidence="16">Receptor for inositol 1,4,5-trisphosphate, a second messenger that mediates the release of intracellular calcium.</text>
</comment>
<evidence type="ECO:0000256" key="2">
    <source>
        <dbReference type="ARBA" id="ARBA00009453"/>
    </source>
</evidence>
<feature type="compositionally biased region" description="Basic residues" evidence="17">
    <location>
        <begin position="1858"/>
        <end position="1868"/>
    </location>
</feature>
<evidence type="ECO:0000313" key="20">
    <source>
        <dbReference type="RefSeq" id="XP_055890995.1"/>
    </source>
</evidence>
<feature type="transmembrane region" description="Helical" evidence="16">
    <location>
        <begin position="2257"/>
        <end position="2277"/>
    </location>
</feature>
<evidence type="ECO:0000256" key="7">
    <source>
        <dbReference type="ARBA" id="ARBA00022737"/>
    </source>
</evidence>
<dbReference type="SMART" id="SM00472">
    <property type="entry name" value="MIR"/>
    <property type="match status" value="2"/>
</dbReference>
<gene>
    <name evidence="20" type="primary">LOC106068995</name>
</gene>
<dbReference type="InterPro" id="IPR013662">
    <property type="entry name" value="RIH_assoc-dom"/>
</dbReference>
<evidence type="ECO:0000256" key="8">
    <source>
        <dbReference type="ARBA" id="ARBA00022824"/>
    </source>
</evidence>
<keyword evidence="6 16" id="KW-0812">Transmembrane</keyword>